<evidence type="ECO:0000256" key="13">
    <source>
        <dbReference type="ARBA" id="ARBA00023242"/>
    </source>
</evidence>
<evidence type="ECO:0000256" key="8">
    <source>
        <dbReference type="ARBA" id="ARBA00022723"/>
    </source>
</evidence>
<keyword evidence="13" id="KW-0539">Nucleus</keyword>
<evidence type="ECO:0000256" key="11">
    <source>
        <dbReference type="ARBA" id="ARBA00022833"/>
    </source>
</evidence>
<dbReference type="SUPFAM" id="SSF102712">
    <property type="entry name" value="JAB1/MPN domain"/>
    <property type="match status" value="1"/>
</dbReference>
<dbReference type="AlphaFoldDB" id="A0A9P6WJT7"/>
<comment type="subcellular location">
    <subcellularLocation>
        <location evidence="2">Cytoplasm</location>
    </subcellularLocation>
    <subcellularLocation>
        <location evidence="1">Nucleus</location>
    </subcellularLocation>
</comment>
<evidence type="ECO:0000256" key="1">
    <source>
        <dbReference type="ARBA" id="ARBA00004123"/>
    </source>
</evidence>
<feature type="domain" description="MPN" evidence="14">
    <location>
        <begin position="105"/>
        <end position="243"/>
    </location>
</feature>
<feature type="non-terminal residue" evidence="15">
    <location>
        <position position="256"/>
    </location>
</feature>
<dbReference type="SMART" id="SM00232">
    <property type="entry name" value="JAB_MPN"/>
    <property type="match status" value="1"/>
</dbReference>
<gene>
    <name evidence="15" type="primary">RRI1</name>
    <name evidence="15" type="ORF">C6P40_001212</name>
</gene>
<evidence type="ECO:0000256" key="3">
    <source>
        <dbReference type="ARBA" id="ARBA00006008"/>
    </source>
</evidence>
<dbReference type="Proteomes" id="UP000697127">
    <property type="component" value="Unassembled WGS sequence"/>
</dbReference>
<comment type="caution">
    <text evidence="15">The sequence shown here is derived from an EMBL/GenBank/DDBJ whole genome shotgun (WGS) entry which is preliminary data.</text>
</comment>
<sequence>MNESKSCSCSYEEDTLSPITTKSFELIEYLNNLTSNNLSNIKKLSLNESIDINSPPEISSRILESDGNFNNEYYTFLNNENNENNGNNGNNNKIWKNNPYYFRTVNISLLTILKMSNHAISGGSIEIMGMLVGYYKGNEIIILDCYPLPVKGTESRVNPQNDSYEFMLSYITKLQESGLKRENIIGWYHSHPGFGCWLSGIDVQTQKLHQNFEDPYVAIVIDPIKCIKNGKIDIGAFRTLNNNDDKNNNNNNNNNN</sequence>
<dbReference type="GO" id="GO:0006508">
    <property type="term" value="P:proteolysis"/>
    <property type="evidence" value="ECO:0007669"/>
    <property type="project" value="UniProtKB-KW"/>
</dbReference>
<dbReference type="GO" id="GO:0046872">
    <property type="term" value="F:metal ion binding"/>
    <property type="evidence" value="ECO:0007669"/>
    <property type="project" value="UniProtKB-KW"/>
</dbReference>
<evidence type="ECO:0000259" key="14">
    <source>
        <dbReference type="PROSITE" id="PS50249"/>
    </source>
</evidence>
<evidence type="ECO:0000256" key="10">
    <source>
        <dbReference type="ARBA" id="ARBA00022801"/>
    </source>
</evidence>
<proteinExistence type="inferred from homology"/>
<organism evidence="15 16">
    <name type="scientific">Pichia californica</name>
    <dbReference type="NCBI Taxonomy" id="460514"/>
    <lineage>
        <taxon>Eukaryota</taxon>
        <taxon>Fungi</taxon>
        <taxon>Dikarya</taxon>
        <taxon>Ascomycota</taxon>
        <taxon>Saccharomycotina</taxon>
        <taxon>Pichiomycetes</taxon>
        <taxon>Pichiales</taxon>
        <taxon>Pichiaceae</taxon>
        <taxon>Pichia</taxon>
    </lineage>
</organism>
<keyword evidence="9" id="KW-0736">Signalosome</keyword>
<evidence type="ECO:0000313" key="16">
    <source>
        <dbReference type="Proteomes" id="UP000697127"/>
    </source>
</evidence>
<evidence type="ECO:0000256" key="7">
    <source>
        <dbReference type="ARBA" id="ARBA00022670"/>
    </source>
</evidence>
<comment type="subunit">
    <text evidence="4">Component of the COP9 signalosome (CSN) complex.</text>
</comment>
<dbReference type="FunFam" id="3.40.140.10:FF:000203">
    <property type="entry name" value="COP9 signalosome complex subunit 5"/>
    <property type="match status" value="1"/>
</dbReference>
<evidence type="ECO:0000256" key="2">
    <source>
        <dbReference type="ARBA" id="ARBA00004496"/>
    </source>
</evidence>
<dbReference type="GO" id="GO:0008237">
    <property type="term" value="F:metallopeptidase activity"/>
    <property type="evidence" value="ECO:0007669"/>
    <property type="project" value="UniProtKB-KW"/>
</dbReference>
<keyword evidence="10" id="KW-0378">Hydrolase</keyword>
<dbReference type="PANTHER" id="PTHR10410">
    <property type="entry name" value="EUKARYOTIC TRANSLATION INITIATION FACTOR 3 -RELATED"/>
    <property type="match status" value="1"/>
</dbReference>
<protein>
    <recommendedName>
        <fullName evidence="5">COP9 signalosome complex subunit 5</fullName>
    </recommendedName>
</protein>
<dbReference type="EMBL" id="PUHW01000168">
    <property type="protein sequence ID" value="KAG0688257.1"/>
    <property type="molecule type" value="Genomic_DNA"/>
</dbReference>
<dbReference type="InterPro" id="IPR050242">
    <property type="entry name" value="JAMM_MPN+_peptidase_M67A"/>
</dbReference>
<dbReference type="GO" id="GO:0005737">
    <property type="term" value="C:cytoplasm"/>
    <property type="evidence" value="ECO:0007669"/>
    <property type="project" value="UniProtKB-SubCell"/>
</dbReference>
<dbReference type="Pfam" id="PF01398">
    <property type="entry name" value="JAB"/>
    <property type="match status" value="1"/>
</dbReference>
<keyword evidence="6" id="KW-0963">Cytoplasm</keyword>
<evidence type="ECO:0000256" key="9">
    <source>
        <dbReference type="ARBA" id="ARBA00022790"/>
    </source>
</evidence>
<keyword evidence="11" id="KW-0862">Zinc</keyword>
<dbReference type="GO" id="GO:0008180">
    <property type="term" value="C:COP9 signalosome"/>
    <property type="evidence" value="ECO:0007669"/>
    <property type="project" value="UniProtKB-KW"/>
</dbReference>
<reference evidence="15" key="1">
    <citation type="submission" date="2020-11" db="EMBL/GenBank/DDBJ databases">
        <title>Kefir isolates.</title>
        <authorList>
            <person name="Marcisauskas S."/>
            <person name="Kim Y."/>
            <person name="Blasche S."/>
        </authorList>
    </citation>
    <scope>NUCLEOTIDE SEQUENCE</scope>
    <source>
        <strain evidence="15">Olga-1</strain>
    </source>
</reference>
<dbReference type="InterPro" id="IPR037518">
    <property type="entry name" value="MPN"/>
</dbReference>
<keyword evidence="7" id="KW-0645">Protease</keyword>
<accession>A0A9P6WJT7</accession>
<keyword evidence="8" id="KW-0479">Metal-binding</keyword>
<evidence type="ECO:0000256" key="4">
    <source>
        <dbReference type="ARBA" id="ARBA00011098"/>
    </source>
</evidence>
<comment type="similarity">
    <text evidence="3">Belongs to the peptidase M67A family. CSN5 subfamily.</text>
</comment>
<name>A0A9P6WJT7_9ASCO</name>
<evidence type="ECO:0000256" key="12">
    <source>
        <dbReference type="ARBA" id="ARBA00023049"/>
    </source>
</evidence>
<evidence type="ECO:0000256" key="5">
    <source>
        <dbReference type="ARBA" id="ARBA00014880"/>
    </source>
</evidence>
<dbReference type="Gene3D" id="3.40.140.10">
    <property type="entry name" value="Cytidine Deaminase, domain 2"/>
    <property type="match status" value="1"/>
</dbReference>
<keyword evidence="16" id="KW-1185">Reference proteome</keyword>
<evidence type="ECO:0000256" key="6">
    <source>
        <dbReference type="ARBA" id="ARBA00022490"/>
    </source>
</evidence>
<dbReference type="InterPro" id="IPR000555">
    <property type="entry name" value="JAMM/MPN+_dom"/>
</dbReference>
<keyword evidence="12" id="KW-0482">Metalloprotease</keyword>
<dbReference type="PROSITE" id="PS50249">
    <property type="entry name" value="MPN"/>
    <property type="match status" value="1"/>
</dbReference>
<evidence type="ECO:0000313" key="15">
    <source>
        <dbReference type="EMBL" id="KAG0688257.1"/>
    </source>
</evidence>